<dbReference type="PANTHER" id="PTHR24369:SF210">
    <property type="entry name" value="CHAOPTIN-RELATED"/>
    <property type="match status" value="1"/>
</dbReference>
<keyword evidence="1" id="KW-0433">Leucine-rich repeat</keyword>
<dbReference type="SUPFAM" id="SSF52058">
    <property type="entry name" value="L domain-like"/>
    <property type="match status" value="1"/>
</dbReference>
<accession>A0A6P4XSD8</accession>
<dbReference type="InterPro" id="IPR050541">
    <property type="entry name" value="LRR_TM_domain-containing"/>
</dbReference>
<dbReference type="Gene3D" id="3.80.10.10">
    <property type="entry name" value="Ribonuclease Inhibitor"/>
    <property type="match status" value="1"/>
</dbReference>
<evidence type="ECO:0000256" key="5">
    <source>
        <dbReference type="SAM" id="Phobius"/>
    </source>
</evidence>
<keyword evidence="5" id="KW-0812">Transmembrane</keyword>
<evidence type="ECO:0000256" key="3">
    <source>
        <dbReference type="ARBA" id="ARBA00022737"/>
    </source>
</evidence>
<dbReference type="Pfam" id="PF13855">
    <property type="entry name" value="LRR_8"/>
    <property type="match status" value="1"/>
</dbReference>
<dbReference type="GO" id="GO:0005886">
    <property type="term" value="C:plasma membrane"/>
    <property type="evidence" value="ECO:0007669"/>
    <property type="project" value="TreeGrafter"/>
</dbReference>
<protein>
    <submittedName>
        <fullName evidence="8">Uncharacterized protein LOC109461660</fullName>
    </submittedName>
</protein>
<dbReference type="InterPro" id="IPR001611">
    <property type="entry name" value="Leu-rich_rpt"/>
</dbReference>
<feature type="signal peptide" evidence="6">
    <location>
        <begin position="1"/>
        <end position="20"/>
    </location>
</feature>
<dbReference type="Proteomes" id="UP000515135">
    <property type="component" value="Unplaced"/>
</dbReference>
<name>A0A6P4XSD8_BRABE</name>
<dbReference type="KEGG" id="bbel:109461660"/>
<keyword evidence="3" id="KW-0677">Repeat</keyword>
<keyword evidence="7" id="KW-1185">Reference proteome</keyword>
<evidence type="ECO:0000256" key="4">
    <source>
        <dbReference type="SAM" id="MobiDB-lite"/>
    </source>
</evidence>
<dbReference type="GeneID" id="109461660"/>
<feature type="region of interest" description="Disordered" evidence="4">
    <location>
        <begin position="334"/>
        <end position="356"/>
    </location>
</feature>
<sequence length="416" mass="46005">MKVGTLFLLLAFGSLWPCRTHCLPAGCKIKKLILPFPSTTVDCKYQGLPSVPHDIPPNADRVNLVYNAITTVNTLPHLPQLYSLDLSDNSIETVVWESLCNLPALGTLYMCRNRLQYVRLDAVIQYLPKLRHVYLAENKLVSCSLYELGWPQITSTIILENPAPCDCTYYGLNYRTCAERGADARCSSCSVCFFVSGRKSEDFYCKRPDEASQVPSANGSTHLAECERQRSMARATTTEVDTTTTAHAQRTLKSIGLGSSTTKDELNLLQPTYTARATNTSTVSVMVDTDKLQATGNNSVDLFTNGSYLNTTPTLPRAAVNTTKTPDNQFITLTTAPTHPTQTGFSKSSPSSTGSNGREFSQIVYISIFVVETALTLMFISCFVRLVRMRGKMGRNRRQEVSMGPSIPLQQISHQY</sequence>
<dbReference type="AlphaFoldDB" id="A0A6P4XSD8"/>
<evidence type="ECO:0000313" key="8">
    <source>
        <dbReference type="RefSeq" id="XP_019613599.1"/>
    </source>
</evidence>
<keyword evidence="5" id="KW-0472">Membrane</keyword>
<organism evidence="7 8">
    <name type="scientific">Branchiostoma belcheri</name>
    <name type="common">Amphioxus</name>
    <dbReference type="NCBI Taxonomy" id="7741"/>
    <lineage>
        <taxon>Eukaryota</taxon>
        <taxon>Metazoa</taxon>
        <taxon>Chordata</taxon>
        <taxon>Cephalochordata</taxon>
        <taxon>Leptocardii</taxon>
        <taxon>Amphioxiformes</taxon>
        <taxon>Branchiostomatidae</taxon>
        <taxon>Branchiostoma</taxon>
    </lineage>
</organism>
<dbReference type="InterPro" id="IPR032675">
    <property type="entry name" value="LRR_dom_sf"/>
</dbReference>
<evidence type="ECO:0000256" key="1">
    <source>
        <dbReference type="ARBA" id="ARBA00022614"/>
    </source>
</evidence>
<feature type="transmembrane region" description="Helical" evidence="5">
    <location>
        <begin position="363"/>
        <end position="387"/>
    </location>
</feature>
<keyword evidence="2 6" id="KW-0732">Signal</keyword>
<evidence type="ECO:0000313" key="7">
    <source>
        <dbReference type="Proteomes" id="UP000515135"/>
    </source>
</evidence>
<dbReference type="RefSeq" id="XP_019613599.1">
    <property type="nucleotide sequence ID" value="XM_019758040.1"/>
</dbReference>
<dbReference type="PANTHER" id="PTHR24369">
    <property type="entry name" value="ANTIGEN BSP, PUTATIVE-RELATED"/>
    <property type="match status" value="1"/>
</dbReference>
<evidence type="ECO:0000256" key="6">
    <source>
        <dbReference type="SAM" id="SignalP"/>
    </source>
</evidence>
<keyword evidence="5" id="KW-1133">Transmembrane helix</keyword>
<feature type="chain" id="PRO_5027863752" evidence="6">
    <location>
        <begin position="21"/>
        <end position="416"/>
    </location>
</feature>
<gene>
    <name evidence="8" type="primary">LOC109461660</name>
</gene>
<dbReference type="OrthoDB" id="6022531at2759"/>
<proteinExistence type="predicted"/>
<reference evidence="8" key="1">
    <citation type="submission" date="2025-08" db="UniProtKB">
        <authorList>
            <consortium name="RefSeq"/>
        </authorList>
    </citation>
    <scope>IDENTIFICATION</scope>
    <source>
        <tissue evidence="8">Gonad</tissue>
    </source>
</reference>
<evidence type="ECO:0000256" key="2">
    <source>
        <dbReference type="ARBA" id="ARBA00022729"/>
    </source>
</evidence>